<protein>
    <recommendedName>
        <fullName evidence="4">G-protein coupled receptors family 1 profile domain-containing protein</fullName>
    </recommendedName>
</protein>
<dbReference type="EnsemblMetazoa" id="SMAR013804-RA">
    <property type="protein sequence ID" value="SMAR013804-PA"/>
    <property type="gene ID" value="SMAR013804"/>
</dbReference>
<dbReference type="Gene3D" id="1.20.1070.10">
    <property type="entry name" value="Rhodopsin 7-helix transmembrane proteins"/>
    <property type="match status" value="1"/>
</dbReference>
<dbReference type="HOGENOM" id="CLU_1995454_0_0_1"/>
<reference evidence="3" key="1">
    <citation type="submission" date="2011-05" db="EMBL/GenBank/DDBJ databases">
        <authorList>
            <person name="Richards S.R."/>
            <person name="Qu J."/>
            <person name="Jiang H."/>
            <person name="Jhangiani S.N."/>
            <person name="Agravi P."/>
            <person name="Goodspeed R."/>
            <person name="Gross S."/>
            <person name="Mandapat C."/>
            <person name="Jackson L."/>
            <person name="Mathew T."/>
            <person name="Pu L."/>
            <person name="Thornton R."/>
            <person name="Saada N."/>
            <person name="Wilczek-Boney K.B."/>
            <person name="Lee S."/>
            <person name="Kovar C."/>
            <person name="Wu Y."/>
            <person name="Scherer S.E."/>
            <person name="Worley K.C."/>
            <person name="Muzny D.M."/>
            <person name="Gibbs R."/>
        </authorList>
    </citation>
    <scope>NUCLEOTIDE SEQUENCE</scope>
    <source>
        <strain evidence="3">Brora</strain>
    </source>
</reference>
<reference evidence="2" key="2">
    <citation type="submission" date="2015-02" db="UniProtKB">
        <authorList>
            <consortium name="EnsemblMetazoa"/>
        </authorList>
    </citation>
    <scope>IDENTIFICATION</scope>
</reference>
<feature type="transmembrane region" description="Helical" evidence="1">
    <location>
        <begin position="40"/>
        <end position="69"/>
    </location>
</feature>
<keyword evidence="1" id="KW-1133">Transmembrane helix</keyword>
<evidence type="ECO:0000256" key="1">
    <source>
        <dbReference type="SAM" id="Phobius"/>
    </source>
</evidence>
<dbReference type="Proteomes" id="UP000014500">
    <property type="component" value="Unassembled WGS sequence"/>
</dbReference>
<dbReference type="EMBL" id="JH431265">
    <property type="status" value="NOT_ANNOTATED_CDS"/>
    <property type="molecule type" value="Genomic_DNA"/>
</dbReference>
<sequence>MSGDSEYWFDDQPVYNVTKNDTMNDTYEEQPYPDFTQLNWVLILVVVLYLGVMTLAIGLCDFLVGIFVLPIKLLELTAPPHLSILNDGLCTAVTYLQTVVVFSSVLTLVATCIESHNNVVLSRLV</sequence>
<keyword evidence="1" id="KW-0472">Membrane</keyword>
<dbReference type="STRING" id="126957.T1JIX3"/>
<evidence type="ECO:0000313" key="2">
    <source>
        <dbReference type="EnsemblMetazoa" id="SMAR013804-PA"/>
    </source>
</evidence>
<name>T1JIX3_STRMM</name>
<keyword evidence="3" id="KW-1185">Reference proteome</keyword>
<organism evidence="2 3">
    <name type="scientific">Strigamia maritima</name>
    <name type="common">European centipede</name>
    <name type="synonym">Geophilus maritimus</name>
    <dbReference type="NCBI Taxonomy" id="126957"/>
    <lineage>
        <taxon>Eukaryota</taxon>
        <taxon>Metazoa</taxon>
        <taxon>Ecdysozoa</taxon>
        <taxon>Arthropoda</taxon>
        <taxon>Myriapoda</taxon>
        <taxon>Chilopoda</taxon>
        <taxon>Pleurostigmophora</taxon>
        <taxon>Geophilomorpha</taxon>
        <taxon>Linotaeniidae</taxon>
        <taxon>Strigamia</taxon>
    </lineage>
</organism>
<dbReference type="SUPFAM" id="SSF81321">
    <property type="entry name" value="Family A G protein-coupled receptor-like"/>
    <property type="match status" value="1"/>
</dbReference>
<proteinExistence type="predicted"/>
<evidence type="ECO:0008006" key="4">
    <source>
        <dbReference type="Google" id="ProtNLM"/>
    </source>
</evidence>
<dbReference type="AlphaFoldDB" id="T1JIX3"/>
<evidence type="ECO:0000313" key="3">
    <source>
        <dbReference type="Proteomes" id="UP000014500"/>
    </source>
</evidence>
<keyword evidence="1" id="KW-0812">Transmembrane</keyword>
<accession>T1JIX3</accession>